<feature type="region of interest" description="Disordered" evidence="1">
    <location>
        <begin position="147"/>
        <end position="187"/>
    </location>
</feature>
<dbReference type="Proteomes" id="UP000326924">
    <property type="component" value="Unassembled WGS sequence"/>
</dbReference>
<keyword evidence="3" id="KW-1185">Reference proteome</keyword>
<proteinExistence type="predicted"/>
<protein>
    <submittedName>
        <fullName evidence="2">Uncharacterized protein</fullName>
    </submittedName>
</protein>
<evidence type="ECO:0000256" key="1">
    <source>
        <dbReference type="SAM" id="MobiDB-lite"/>
    </source>
</evidence>
<accession>A0A5J5EQ92</accession>
<dbReference type="AlphaFoldDB" id="A0A5J5EQ92"/>
<feature type="compositionally biased region" description="Polar residues" evidence="1">
    <location>
        <begin position="162"/>
        <end position="175"/>
    </location>
</feature>
<name>A0A5J5EQ92_9PEZI</name>
<gene>
    <name evidence="2" type="ORF">FN846DRAFT_176253</name>
</gene>
<organism evidence="2 3">
    <name type="scientific">Sphaerosporella brunnea</name>
    <dbReference type="NCBI Taxonomy" id="1250544"/>
    <lineage>
        <taxon>Eukaryota</taxon>
        <taxon>Fungi</taxon>
        <taxon>Dikarya</taxon>
        <taxon>Ascomycota</taxon>
        <taxon>Pezizomycotina</taxon>
        <taxon>Pezizomycetes</taxon>
        <taxon>Pezizales</taxon>
        <taxon>Pyronemataceae</taxon>
        <taxon>Sphaerosporella</taxon>
    </lineage>
</organism>
<reference evidence="2 3" key="1">
    <citation type="submission" date="2019-09" db="EMBL/GenBank/DDBJ databases">
        <title>Draft genome of the ectomycorrhizal ascomycete Sphaerosporella brunnea.</title>
        <authorList>
            <consortium name="DOE Joint Genome Institute"/>
            <person name="Benucci G.M."/>
            <person name="Marozzi G."/>
            <person name="Antonielli L."/>
            <person name="Sanchez S."/>
            <person name="Marco P."/>
            <person name="Wang X."/>
            <person name="Falini L.B."/>
            <person name="Barry K."/>
            <person name="Haridas S."/>
            <person name="Lipzen A."/>
            <person name="Labutti K."/>
            <person name="Grigoriev I.V."/>
            <person name="Murat C."/>
            <person name="Martin F."/>
            <person name="Albertini E."/>
            <person name="Donnini D."/>
            <person name="Bonito G."/>
        </authorList>
    </citation>
    <scope>NUCLEOTIDE SEQUENCE [LARGE SCALE GENOMIC DNA]</scope>
    <source>
        <strain evidence="2 3">Sb_GMNB300</strain>
    </source>
</reference>
<dbReference type="InParanoid" id="A0A5J5EQ92"/>
<sequence length="187" mass="20977">MLRELPRDLCRFTFTAHQWQLHPCRLHSSDRAGYMLSYPPVCTYFTSPQQPTAGKNIPPWRLPLFVPSLPLPHLISHLFFSSIYFILLLCSGDPPSACLFTWRRYSRCNSLACCTCSCSQHSALAQFRHRPLPLPLTSHIIPPLSAPRFTEHNKTKNPPPKHTTSAPLATSSGSEYSGLAGALSDFQ</sequence>
<comment type="caution">
    <text evidence="2">The sequence shown here is derived from an EMBL/GenBank/DDBJ whole genome shotgun (WGS) entry which is preliminary data.</text>
</comment>
<dbReference type="EMBL" id="VXIS01000167">
    <property type="protein sequence ID" value="KAA8899419.1"/>
    <property type="molecule type" value="Genomic_DNA"/>
</dbReference>
<evidence type="ECO:0000313" key="2">
    <source>
        <dbReference type="EMBL" id="KAA8899419.1"/>
    </source>
</evidence>
<evidence type="ECO:0000313" key="3">
    <source>
        <dbReference type="Proteomes" id="UP000326924"/>
    </source>
</evidence>